<sequence length="274" mass="29169">MSALSGLLHPKMTGKGFVIDFSNKCIVVTGGNRGIGLAMSKAVAKAGAHVAIIYRSSADAPKVAHDIEKEFKVKAKAYQCDVSDADTVNKTFDTIDKELGPITGLIANAGVSVVKPALDLTTDDFNKVFTTNVLGVFNSARAAAKLWNERQHGGSIVIVSSMSSQIYNQVALSEPLTQVFYNSSKGAVSNLTKGLASEWAKHSIRVNALSPGYVNTDQTSGMDKKVRDFQANTVLLGRFAEPEEMTGQAILLLSDHASYMTGGEYFVDGGKLAT</sequence>
<protein>
    <submittedName>
        <fullName evidence="1">NAD(P)-binding protein</fullName>
    </submittedName>
</protein>
<comment type="caution">
    <text evidence="1">The sequence shown here is derived from an EMBL/GenBank/DDBJ whole genome shotgun (WGS) entry which is preliminary data.</text>
</comment>
<name>A0ACB8S340_9AGAM</name>
<reference evidence="1" key="1">
    <citation type="submission" date="2021-02" db="EMBL/GenBank/DDBJ databases">
        <authorList>
            <consortium name="DOE Joint Genome Institute"/>
            <person name="Ahrendt S."/>
            <person name="Looney B.P."/>
            <person name="Miyauchi S."/>
            <person name="Morin E."/>
            <person name="Drula E."/>
            <person name="Courty P.E."/>
            <person name="Chicoki N."/>
            <person name="Fauchery L."/>
            <person name="Kohler A."/>
            <person name="Kuo A."/>
            <person name="Labutti K."/>
            <person name="Pangilinan J."/>
            <person name="Lipzen A."/>
            <person name="Riley R."/>
            <person name="Andreopoulos W."/>
            <person name="He G."/>
            <person name="Johnson J."/>
            <person name="Barry K.W."/>
            <person name="Grigoriev I.V."/>
            <person name="Nagy L."/>
            <person name="Hibbett D."/>
            <person name="Henrissat B."/>
            <person name="Matheny P.B."/>
            <person name="Labbe J."/>
            <person name="Martin F."/>
        </authorList>
    </citation>
    <scope>NUCLEOTIDE SEQUENCE</scope>
    <source>
        <strain evidence="1">FP105234-sp</strain>
    </source>
</reference>
<dbReference type="Proteomes" id="UP000814033">
    <property type="component" value="Unassembled WGS sequence"/>
</dbReference>
<accession>A0ACB8S340</accession>
<dbReference type="EMBL" id="MU275862">
    <property type="protein sequence ID" value="KAI0050425.1"/>
    <property type="molecule type" value="Genomic_DNA"/>
</dbReference>
<evidence type="ECO:0000313" key="2">
    <source>
        <dbReference type="Proteomes" id="UP000814033"/>
    </source>
</evidence>
<proteinExistence type="predicted"/>
<organism evidence="1 2">
    <name type="scientific">Auriscalpium vulgare</name>
    <dbReference type="NCBI Taxonomy" id="40419"/>
    <lineage>
        <taxon>Eukaryota</taxon>
        <taxon>Fungi</taxon>
        <taxon>Dikarya</taxon>
        <taxon>Basidiomycota</taxon>
        <taxon>Agaricomycotina</taxon>
        <taxon>Agaricomycetes</taxon>
        <taxon>Russulales</taxon>
        <taxon>Auriscalpiaceae</taxon>
        <taxon>Auriscalpium</taxon>
    </lineage>
</organism>
<gene>
    <name evidence="1" type="ORF">FA95DRAFT_624268</name>
</gene>
<evidence type="ECO:0000313" key="1">
    <source>
        <dbReference type="EMBL" id="KAI0050425.1"/>
    </source>
</evidence>
<keyword evidence="2" id="KW-1185">Reference proteome</keyword>
<reference evidence="1" key="2">
    <citation type="journal article" date="2022" name="New Phytol.">
        <title>Evolutionary transition to the ectomycorrhizal habit in the genomes of a hyperdiverse lineage of mushroom-forming fungi.</title>
        <authorList>
            <person name="Looney B."/>
            <person name="Miyauchi S."/>
            <person name="Morin E."/>
            <person name="Drula E."/>
            <person name="Courty P.E."/>
            <person name="Kohler A."/>
            <person name="Kuo A."/>
            <person name="LaButti K."/>
            <person name="Pangilinan J."/>
            <person name="Lipzen A."/>
            <person name="Riley R."/>
            <person name="Andreopoulos W."/>
            <person name="He G."/>
            <person name="Johnson J."/>
            <person name="Nolan M."/>
            <person name="Tritt A."/>
            <person name="Barry K.W."/>
            <person name="Grigoriev I.V."/>
            <person name="Nagy L.G."/>
            <person name="Hibbett D."/>
            <person name="Henrissat B."/>
            <person name="Matheny P.B."/>
            <person name="Labbe J."/>
            <person name="Martin F.M."/>
        </authorList>
    </citation>
    <scope>NUCLEOTIDE SEQUENCE</scope>
    <source>
        <strain evidence="1">FP105234-sp</strain>
    </source>
</reference>